<dbReference type="InterPro" id="IPR002110">
    <property type="entry name" value="Ankyrin_rpt"/>
</dbReference>
<evidence type="ECO:0000256" key="5">
    <source>
        <dbReference type="ARBA" id="ARBA00022777"/>
    </source>
</evidence>
<accession>A0AAU9KD72</accession>
<dbReference type="GO" id="GO:0004674">
    <property type="term" value="F:protein serine/threonine kinase activity"/>
    <property type="evidence" value="ECO:0007669"/>
    <property type="project" value="UniProtKB-KW"/>
</dbReference>
<comment type="caution">
    <text evidence="9">The sequence shown here is derived from an EMBL/GenBank/DDBJ whole genome shotgun (WGS) entry which is preliminary data.</text>
</comment>
<keyword evidence="4" id="KW-0547">Nucleotide-binding</keyword>
<dbReference type="Pfam" id="PF12796">
    <property type="entry name" value="Ank_2"/>
    <property type="match status" value="1"/>
</dbReference>
<proteinExistence type="predicted"/>
<dbReference type="InterPro" id="IPR029071">
    <property type="entry name" value="Ubiquitin-like_domsf"/>
</dbReference>
<dbReference type="InterPro" id="IPR000719">
    <property type="entry name" value="Prot_kinase_dom"/>
</dbReference>
<evidence type="ECO:0000313" key="10">
    <source>
        <dbReference type="Proteomes" id="UP001162131"/>
    </source>
</evidence>
<keyword evidence="5" id="KW-0418">Kinase</keyword>
<dbReference type="Pfam" id="PF00069">
    <property type="entry name" value="Pkinase"/>
    <property type="match status" value="1"/>
</dbReference>
<evidence type="ECO:0000256" key="2">
    <source>
        <dbReference type="ARBA" id="ARBA00022553"/>
    </source>
</evidence>
<evidence type="ECO:0000256" key="4">
    <source>
        <dbReference type="ARBA" id="ARBA00022741"/>
    </source>
</evidence>
<dbReference type="FunFam" id="1.10.510.10:FF:000048">
    <property type="entry name" value="Protein kinase C"/>
    <property type="match status" value="1"/>
</dbReference>
<dbReference type="SMART" id="SM00248">
    <property type="entry name" value="ANK"/>
    <property type="match status" value="3"/>
</dbReference>
<evidence type="ECO:0000256" key="1">
    <source>
        <dbReference type="ARBA" id="ARBA00022527"/>
    </source>
</evidence>
<dbReference type="GO" id="GO:0005524">
    <property type="term" value="F:ATP binding"/>
    <property type="evidence" value="ECO:0007669"/>
    <property type="project" value="UniProtKB-KW"/>
</dbReference>
<dbReference type="PROSITE" id="PS50088">
    <property type="entry name" value="ANK_REPEAT"/>
    <property type="match status" value="1"/>
</dbReference>
<evidence type="ECO:0000259" key="8">
    <source>
        <dbReference type="PROSITE" id="PS50011"/>
    </source>
</evidence>
<keyword evidence="1" id="KW-0723">Serine/threonine-protein kinase</keyword>
<dbReference type="CDD" id="cd05123">
    <property type="entry name" value="STKc_AGC"/>
    <property type="match status" value="1"/>
</dbReference>
<dbReference type="InterPro" id="IPR045270">
    <property type="entry name" value="STKc_AGC"/>
</dbReference>
<dbReference type="Pfam" id="PF00023">
    <property type="entry name" value="Ank"/>
    <property type="match status" value="1"/>
</dbReference>
<dbReference type="EMBL" id="CAJZBQ010000056">
    <property type="protein sequence ID" value="CAG9333556.1"/>
    <property type="molecule type" value="Genomic_DNA"/>
</dbReference>
<feature type="domain" description="Protein kinase" evidence="8">
    <location>
        <begin position="464"/>
        <end position="716"/>
    </location>
</feature>
<dbReference type="PROSITE" id="PS50011">
    <property type="entry name" value="PROTEIN_KINASE_DOM"/>
    <property type="match status" value="1"/>
</dbReference>
<evidence type="ECO:0000256" key="3">
    <source>
        <dbReference type="ARBA" id="ARBA00022679"/>
    </source>
</evidence>
<keyword evidence="2" id="KW-0597">Phosphoprotein</keyword>
<evidence type="ECO:0000256" key="7">
    <source>
        <dbReference type="PROSITE-ProRule" id="PRU00023"/>
    </source>
</evidence>
<keyword evidence="3" id="KW-0808">Transferase</keyword>
<name>A0AAU9KD72_9CILI</name>
<organism evidence="9 10">
    <name type="scientific">Blepharisma stoltei</name>
    <dbReference type="NCBI Taxonomy" id="1481888"/>
    <lineage>
        <taxon>Eukaryota</taxon>
        <taxon>Sar</taxon>
        <taxon>Alveolata</taxon>
        <taxon>Ciliophora</taxon>
        <taxon>Postciliodesmatophora</taxon>
        <taxon>Heterotrichea</taxon>
        <taxon>Heterotrichida</taxon>
        <taxon>Blepharismidae</taxon>
        <taxon>Blepharisma</taxon>
    </lineage>
</organism>
<dbReference type="Gene3D" id="1.25.40.20">
    <property type="entry name" value="Ankyrin repeat-containing domain"/>
    <property type="match status" value="1"/>
</dbReference>
<dbReference type="Gene3D" id="1.10.510.10">
    <property type="entry name" value="Transferase(Phosphotransferase) domain 1"/>
    <property type="match status" value="1"/>
</dbReference>
<gene>
    <name evidence="9" type="ORF">BSTOLATCC_MIC58366</name>
</gene>
<reference evidence="9" key="1">
    <citation type="submission" date="2021-09" db="EMBL/GenBank/DDBJ databases">
        <authorList>
            <consortium name="AG Swart"/>
            <person name="Singh M."/>
            <person name="Singh A."/>
            <person name="Seah K."/>
            <person name="Emmerich C."/>
        </authorList>
    </citation>
    <scope>NUCLEOTIDE SEQUENCE</scope>
    <source>
        <strain evidence="9">ATCC30299</strain>
    </source>
</reference>
<dbReference type="PANTHER" id="PTHR24351">
    <property type="entry name" value="RIBOSOMAL PROTEIN S6 KINASE"/>
    <property type="match status" value="1"/>
</dbReference>
<sequence>MDIVLRAHDNPQVIFCSISLPLDATVSQLKQLIEDQAHINSNRLKLYTYICHIKVMIVEGWLCSFFGLANGSCVLVEISHLKENADTNTQELLVEKYTKRRTIDSYLLPQAISVCKRGTVEQLSDIIDKFKASQSYKVPKGEITTFLNKPFTTGWRCIHYVCLNGNLEILKALLSWRVNVNRETEDGWTPLQLCSLHGHFECVKTLLSYPSVDIDKMTENRGTALHLACASGETAVVVLLIENGASMTIEDPNGKIPLELALKPAILEEIPKYMGEQMLKKYTNSKIKDPDMPPSFSGMIYFHTPMFLTDKQVFLVLDVEEAFLYHYKTRESFLDNEEPRFSVLLEEVTAIKNSSNKGFNRSYYYMMVVANSVKLKYNSCYPEVIEQWTNRIKDAVNYWQKRNFKGSPTNKNPIHFVTITRESDNDEYELPRIFTNSPIKVEEDEPLSALNRMMEDDSSPDRNYEIVEEIGVEQLGRLYKLARVSDGNVYTLKMFNKTFLQNMNSIKFALSEYSVLKKIKHPFIILMYKSYQSSNYLYLILEHCPNGTIRNHLDLRKRLDEDTAKFYLAETVLALSFLHKHDIVYRGLKPESIYIDAPGHIRIANFYLAKENVSDTNPTKTFCGAPAYMAPETLHKQGIYQAIDIYSLGSLLYEMLTGIPPYYNEDTQILYKNIKTAKLTFPSFVSEEAKNLIILCMNRNPAKRPTISDIKKHDFFKGTDWKQLVRKQIRPPRLGPEWNQTDNIDEQVSFPRRYMRTLSESVVSIKI</sequence>
<protein>
    <recommendedName>
        <fullName evidence="8">Protein kinase domain-containing protein</fullName>
    </recommendedName>
</protein>
<dbReference type="InterPro" id="IPR036770">
    <property type="entry name" value="Ankyrin_rpt-contain_sf"/>
</dbReference>
<dbReference type="SUPFAM" id="SSF56112">
    <property type="entry name" value="Protein kinase-like (PK-like)"/>
    <property type="match status" value="1"/>
</dbReference>
<evidence type="ECO:0000313" key="9">
    <source>
        <dbReference type="EMBL" id="CAG9333556.1"/>
    </source>
</evidence>
<dbReference type="Gene3D" id="3.30.200.20">
    <property type="entry name" value="Phosphorylase Kinase, domain 1"/>
    <property type="match status" value="1"/>
</dbReference>
<keyword evidence="7" id="KW-0040">ANK repeat</keyword>
<dbReference type="Proteomes" id="UP001162131">
    <property type="component" value="Unassembled WGS sequence"/>
</dbReference>
<dbReference type="AlphaFoldDB" id="A0AAU9KD72"/>
<dbReference type="InterPro" id="IPR011009">
    <property type="entry name" value="Kinase-like_dom_sf"/>
</dbReference>
<dbReference type="SUPFAM" id="SSF48403">
    <property type="entry name" value="Ankyrin repeat"/>
    <property type="match status" value="1"/>
</dbReference>
<dbReference type="SUPFAM" id="SSF54236">
    <property type="entry name" value="Ubiquitin-like"/>
    <property type="match status" value="1"/>
</dbReference>
<feature type="repeat" description="ANK" evidence="7">
    <location>
        <begin position="220"/>
        <end position="252"/>
    </location>
</feature>
<keyword evidence="6" id="KW-0067">ATP-binding</keyword>
<dbReference type="PROSITE" id="PS50297">
    <property type="entry name" value="ANK_REP_REGION"/>
    <property type="match status" value="1"/>
</dbReference>
<keyword evidence="10" id="KW-1185">Reference proteome</keyword>
<evidence type="ECO:0000256" key="6">
    <source>
        <dbReference type="ARBA" id="ARBA00022840"/>
    </source>
</evidence>